<evidence type="ECO:0000259" key="1">
    <source>
        <dbReference type="PROSITE" id="PS51671"/>
    </source>
</evidence>
<reference evidence="3" key="1">
    <citation type="journal article" date="2019" name="Int. J. Syst. Evol. Microbiol.">
        <title>The Global Catalogue of Microorganisms (GCM) 10K type strain sequencing project: providing services to taxonomists for standard genome sequencing and annotation.</title>
        <authorList>
            <consortium name="The Broad Institute Genomics Platform"/>
            <consortium name="The Broad Institute Genome Sequencing Center for Infectious Disease"/>
            <person name="Wu L."/>
            <person name="Ma J."/>
        </authorList>
    </citation>
    <scope>NUCLEOTIDE SEQUENCE [LARGE SCALE GENOMIC DNA]</scope>
    <source>
        <strain evidence="3">JCM 17809</strain>
    </source>
</reference>
<comment type="caution">
    <text evidence="2">The sequence shown here is derived from an EMBL/GenBank/DDBJ whole genome shotgun (WGS) entry which is preliminary data.</text>
</comment>
<dbReference type="PANTHER" id="PTHR34875:SF6">
    <property type="entry name" value="UPF0237 PROTEIN MJ1558"/>
    <property type="match status" value="1"/>
</dbReference>
<dbReference type="InterPro" id="IPR050990">
    <property type="entry name" value="UPF0237/GcvR_regulator"/>
</dbReference>
<dbReference type="InterPro" id="IPR045865">
    <property type="entry name" value="ACT-like_dom_sf"/>
</dbReference>
<dbReference type="Proteomes" id="UP001500945">
    <property type="component" value="Unassembled WGS sequence"/>
</dbReference>
<feature type="domain" description="ACT" evidence="1">
    <location>
        <begin position="90"/>
        <end position="171"/>
    </location>
</feature>
<dbReference type="RefSeq" id="WP_345204234.1">
    <property type="nucleotide sequence ID" value="NZ_BAABGM010000010.1"/>
</dbReference>
<accession>A0ABP8KBX2</accession>
<dbReference type="InterPro" id="IPR002912">
    <property type="entry name" value="ACT_dom"/>
</dbReference>
<evidence type="ECO:0000313" key="3">
    <source>
        <dbReference type="Proteomes" id="UP001500945"/>
    </source>
</evidence>
<dbReference type="InterPro" id="IPR016867">
    <property type="entry name" value="GcvR"/>
</dbReference>
<organism evidence="2 3">
    <name type="scientific">Fodinibacter luteus</name>
    <dbReference type="NCBI Taxonomy" id="552064"/>
    <lineage>
        <taxon>Bacteria</taxon>
        <taxon>Bacillati</taxon>
        <taxon>Actinomycetota</taxon>
        <taxon>Actinomycetes</taxon>
        <taxon>Micrococcales</taxon>
        <taxon>Intrasporangiaceae</taxon>
        <taxon>Fodinibacter (ex Wang et al. 2009)</taxon>
    </lineage>
</organism>
<gene>
    <name evidence="2" type="ORF">GCM10023168_15240</name>
</gene>
<proteinExistence type="predicted"/>
<dbReference type="PROSITE" id="PS51671">
    <property type="entry name" value="ACT"/>
    <property type="match status" value="1"/>
</dbReference>
<dbReference type="Gene3D" id="3.30.70.260">
    <property type="match status" value="2"/>
</dbReference>
<dbReference type="SUPFAM" id="SSF55021">
    <property type="entry name" value="ACT-like"/>
    <property type="match status" value="2"/>
</dbReference>
<dbReference type="CDD" id="cd04869">
    <property type="entry name" value="ACT_GcvR_2"/>
    <property type="match status" value="1"/>
</dbReference>
<name>A0ABP8KBX2_9MICO</name>
<sequence>METLVLTVIGDDRPGLVSALSSRLTARGALWERSQLLRLAGKFAGIIEVVVPAPEVDDLVADLRGLGAEGLDVTVARAGASEQPAAQRLSLELVGADRPGIVAEISALLSERRISIEELATSVTEAPMAGGMLFEAHAVLAAPADADGSALRAALESLADELMVDIELADGADGGSRDG</sequence>
<dbReference type="Pfam" id="PF13740">
    <property type="entry name" value="ACT_6"/>
    <property type="match status" value="2"/>
</dbReference>
<keyword evidence="3" id="KW-1185">Reference proteome</keyword>
<protein>
    <submittedName>
        <fullName evidence="2">Glycine cleavage system protein R</fullName>
    </submittedName>
</protein>
<dbReference type="EMBL" id="BAABGM010000010">
    <property type="protein sequence ID" value="GAA4403579.1"/>
    <property type="molecule type" value="Genomic_DNA"/>
</dbReference>
<evidence type="ECO:0000313" key="2">
    <source>
        <dbReference type="EMBL" id="GAA4403579.1"/>
    </source>
</evidence>
<dbReference type="PIRSF" id="PIRSF028103">
    <property type="entry name" value="GcvR"/>
    <property type="match status" value="1"/>
</dbReference>
<dbReference type="PANTHER" id="PTHR34875">
    <property type="entry name" value="UPF0237 PROTEIN MJ1558"/>
    <property type="match status" value="1"/>
</dbReference>